<dbReference type="InterPro" id="IPR002403">
    <property type="entry name" value="Cyt_P450_E_grp-IV"/>
</dbReference>
<feature type="binding site" description="axial binding residue" evidence="9">
    <location>
        <position position="192"/>
    </location>
    <ligand>
        <name>heme</name>
        <dbReference type="ChEBI" id="CHEBI:30413"/>
    </ligand>
    <ligandPart>
        <name>Fe</name>
        <dbReference type="ChEBI" id="CHEBI:18248"/>
    </ligandPart>
</feature>
<dbReference type="GO" id="GO:0008395">
    <property type="term" value="F:steroid hydroxylase activity"/>
    <property type="evidence" value="ECO:0007669"/>
    <property type="project" value="TreeGrafter"/>
</dbReference>
<dbReference type="InterPro" id="IPR001128">
    <property type="entry name" value="Cyt_P450"/>
</dbReference>
<dbReference type="Proteomes" id="UP000728032">
    <property type="component" value="Unassembled WGS sequence"/>
</dbReference>
<dbReference type="InterPro" id="IPR036396">
    <property type="entry name" value="Cyt_P450_sf"/>
</dbReference>
<dbReference type="GO" id="GO:0005506">
    <property type="term" value="F:iron ion binding"/>
    <property type="evidence" value="ECO:0007669"/>
    <property type="project" value="InterPro"/>
</dbReference>
<evidence type="ECO:0000256" key="4">
    <source>
        <dbReference type="ARBA" id="ARBA00022723"/>
    </source>
</evidence>
<evidence type="ECO:0000256" key="9">
    <source>
        <dbReference type="PIRSR" id="PIRSR602403-1"/>
    </source>
</evidence>
<dbReference type="GO" id="GO:0020037">
    <property type="term" value="F:heme binding"/>
    <property type="evidence" value="ECO:0007669"/>
    <property type="project" value="InterPro"/>
</dbReference>
<evidence type="ECO:0000313" key="11">
    <source>
        <dbReference type="EMBL" id="CAD7660030.1"/>
    </source>
</evidence>
<evidence type="ECO:0000313" key="12">
    <source>
        <dbReference type="Proteomes" id="UP000728032"/>
    </source>
</evidence>
<evidence type="ECO:0000256" key="10">
    <source>
        <dbReference type="RuleBase" id="RU000461"/>
    </source>
</evidence>
<dbReference type="EMBL" id="OC933848">
    <property type="protein sequence ID" value="CAD7660030.1"/>
    <property type="molecule type" value="Genomic_DNA"/>
</dbReference>
<sequence>MDAEKGRDITRDERDIHESHHVNEGIKIAKRAMNINLVNKQFTEYEILAQALVFFLAGYETTTTTLTFCTYELALNPHIQRHSQKKSILPSIPTEGSLARLPYLDAVLSETLRLHPPSLRLTRLAATDYKLDKTGITIQKGQQIEIPVYAIHTCKENYPNPFQFNPDRFMPENRHNMKPYTYLPFGAGPRSCIGMRFALLEAKLALAHIIRRFNFIKTQNTDVPLQYKRTYRITTPKIFIIEIDSILIMINNNKWKKTLNYWTERNIPGPKPIPIFGNYLSFFFKDLPHLELEWYHKYGRLYGTFAGEKRELMVSDPEMIKQLLVRDFYSMPNRRDIGTRHKVFMSVMFLSRDENWKRIRAIASSSFTSSKIKQTIGLINEC</sequence>
<dbReference type="PROSITE" id="PS00086">
    <property type="entry name" value="CYTOCHROME_P450"/>
    <property type="match status" value="1"/>
</dbReference>
<comment type="cofactor">
    <cofactor evidence="9">
        <name>heme</name>
        <dbReference type="ChEBI" id="CHEBI:30413"/>
    </cofactor>
</comment>
<evidence type="ECO:0000256" key="7">
    <source>
        <dbReference type="ARBA" id="ARBA00023033"/>
    </source>
</evidence>
<dbReference type="InterPro" id="IPR017972">
    <property type="entry name" value="Cyt_P450_CS"/>
</dbReference>
<accession>A0A7R9MGY0</accession>
<gene>
    <name evidence="11" type="ORF">ONB1V03_LOCUS16601</name>
</gene>
<evidence type="ECO:0000256" key="3">
    <source>
        <dbReference type="ARBA" id="ARBA00022617"/>
    </source>
</evidence>
<keyword evidence="4 9" id="KW-0479">Metal-binding</keyword>
<organism evidence="11">
    <name type="scientific">Oppiella nova</name>
    <dbReference type="NCBI Taxonomy" id="334625"/>
    <lineage>
        <taxon>Eukaryota</taxon>
        <taxon>Metazoa</taxon>
        <taxon>Ecdysozoa</taxon>
        <taxon>Arthropoda</taxon>
        <taxon>Chelicerata</taxon>
        <taxon>Arachnida</taxon>
        <taxon>Acari</taxon>
        <taxon>Acariformes</taxon>
        <taxon>Sarcoptiformes</taxon>
        <taxon>Oribatida</taxon>
        <taxon>Brachypylina</taxon>
        <taxon>Oppioidea</taxon>
        <taxon>Oppiidae</taxon>
        <taxon>Oppiella</taxon>
    </lineage>
</organism>
<dbReference type="InterPro" id="IPR050705">
    <property type="entry name" value="Cytochrome_P450_3A"/>
</dbReference>
<evidence type="ECO:0000256" key="2">
    <source>
        <dbReference type="ARBA" id="ARBA00010617"/>
    </source>
</evidence>
<dbReference type="AlphaFoldDB" id="A0A7R9MGY0"/>
<dbReference type="SUPFAM" id="SSF48264">
    <property type="entry name" value="Cytochrome P450"/>
    <property type="match status" value="2"/>
</dbReference>
<keyword evidence="6 9" id="KW-0408">Iron</keyword>
<feature type="non-terminal residue" evidence="11">
    <location>
        <position position="382"/>
    </location>
</feature>
<evidence type="ECO:0000256" key="1">
    <source>
        <dbReference type="ARBA" id="ARBA00003690"/>
    </source>
</evidence>
<comment type="function">
    <text evidence="1">May be involved in the metabolism of insect hormones and in the breakdown of synthetic insecticides.</text>
</comment>
<dbReference type="GO" id="GO:0005789">
    <property type="term" value="C:endoplasmic reticulum membrane"/>
    <property type="evidence" value="ECO:0007669"/>
    <property type="project" value="UniProtKB-SubCell"/>
</dbReference>
<dbReference type="PANTHER" id="PTHR24302:SF15">
    <property type="entry name" value="FATTY-ACID PEROXYGENASE"/>
    <property type="match status" value="1"/>
</dbReference>
<keyword evidence="5 10" id="KW-0560">Oxidoreductase</keyword>
<evidence type="ECO:0000256" key="8">
    <source>
        <dbReference type="ARBA" id="ARBA00043906"/>
    </source>
</evidence>
<keyword evidence="7 10" id="KW-0503">Monooxygenase</keyword>
<dbReference type="OrthoDB" id="7779621at2759"/>
<dbReference type="PRINTS" id="PR00465">
    <property type="entry name" value="EP450IV"/>
</dbReference>
<comment type="function">
    <text evidence="8">Cytochromes P450 are a group of heme-thiolate monooxygenases. They oxidize a variety of structurally unrelated compounds, including steroids, fatty acids, and xenobiotics.</text>
</comment>
<evidence type="ECO:0008006" key="13">
    <source>
        <dbReference type="Google" id="ProtNLM"/>
    </source>
</evidence>
<keyword evidence="3 9" id="KW-0349">Heme</keyword>
<dbReference type="Gene3D" id="1.10.630.10">
    <property type="entry name" value="Cytochrome P450"/>
    <property type="match status" value="2"/>
</dbReference>
<dbReference type="GO" id="GO:0016705">
    <property type="term" value="F:oxidoreductase activity, acting on paired donors, with incorporation or reduction of molecular oxygen"/>
    <property type="evidence" value="ECO:0007669"/>
    <property type="project" value="InterPro"/>
</dbReference>
<comment type="similarity">
    <text evidence="2 10">Belongs to the cytochrome P450 family.</text>
</comment>
<protein>
    <recommendedName>
        <fullName evidence="13">Cytochrome P450</fullName>
    </recommendedName>
</protein>
<reference evidence="11" key="1">
    <citation type="submission" date="2020-11" db="EMBL/GenBank/DDBJ databases">
        <authorList>
            <person name="Tran Van P."/>
        </authorList>
    </citation>
    <scope>NUCLEOTIDE SEQUENCE</scope>
</reference>
<dbReference type="PRINTS" id="PR00385">
    <property type="entry name" value="P450"/>
</dbReference>
<dbReference type="PANTHER" id="PTHR24302">
    <property type="entry name" value="CYTOCHROME P450 FAMILY 3"/>
    <property type="match status" value="1"/>
</dbReference>
<evidence type="ECO:0000256" key="5">
    <source>
        <dbReference type="ARBA" id="ARBA00023002"/>
    </source>
</evidence>
<proteinExistence type="inferred from homology"/>
<evidence type="ECO:0000256" key="6">
    <source>
        <dbReference type="ARBA" id="ARBA00023004"/>
    </source>
</evidence>
<dbReference type="Pfam" id="PF00067">
    <property type="entry name" value="p450"/>
    <property type="match status" value="2"/>
</dbReference>
<dbReference type="EMBL" id="CAJPVJ010019023">
    <property type="protein sequence ID" value="CAG2177168.1"/>
    <property type="molecule type" value="Genomic_DNA"/>
</dbReference>
<keyword evidence="12" id="KW-1185">Reference proteome</keyword>
<name>A0A7R9MGY0_9ACAR</name>